<sequence length="87" mass="10205">MARIIRAQHQKEKKSYQPRLPGLADAKIAVDAINEKIDIVTNNTKDFHIARFFGISLYDPIRDIWFYPIEKTNSNPPKYILPNEKYD</sequence>
<dbReference type="SUPFAM" id="SSF88723">
    <property type="entry name" value="PIN domain-like"/>
    <property type="match status" value="1"/>
</dbReference>
<name>A0A6N8CRU7_9BACI</name>
<dbReference type="RefSeq" id="WP_155220590.1">
    <property type="nucleotide sequence ID" value="NZ_WNHB01000023.1"/>
</dbReference>
<dbReference type="OrthoDB" id="1427831at1239"/>
<keyword evidence="2" id="KW-1185">Reference proteome</keyword>
<gene>
    <name evidence="1" type="ORF">GMB86_12935</name>
</gene>
<proteinExistence type="predicted"/>
<evidence type="ECO:0008006" key="3">
    <source>
        <dbReference type="Google" id="ProtNLM"/>
    </source>
</evidence>
<dbReference type="InterPro" id="IPR029060">
    <property type="entry name" value="PIN-like_dom_sf"/>
</dbReference>
<dbReference type="EMBL" id="WNHB01000023">
    <property type="protein sequence ID" value="MTT32912.1"/>
    <property type="molecule type" value="Genomic_DNA"/>
</dbReference>
<comment type="caution">
    <text evidence="1">The sequence shown here is derived from an EMBL/GenBank/DDBJ whole genome shotgun (WGS) entry which is preliminary data.</text>
</comment>
<evidence type="ECO:0000313" key="1">
    <source>
        <dbReference type="EMBL" id="MTT32912.1"/>
    </source>
</evidence>
<evidence type="ECO:0000313" key="2">
    <source>
        <dbReference type="Proteomes" id="UP000440978"/>
    </source>
</evidence>
<organism evidence="1 2">
    <name type="scientific">Terrilactibacillus tamarindi</name>
    <dbReference type="NCBI Taxonomy" id="2599694"/>
    <lineage>
        <taxon>Bacteria</taxon>
        <taxon>Bacillati</taxon>
        <taxon>Bacillota</taxon>
        <taxon>Bacilli</taxon>
        <taxon>Bacillales</taxon>
        <taxon>Bacillaceae</taxon>
        <taxon>Terrilactibacillus</taxon>
    </lineage>
</organism>
<dbReference type="AlphaFoldDB" id="A0A6N8CRU7"/>
<protein>
    <recommendedName>
        <fullName evidence="3">PIN domain-containing protein</fullName>
    </recommendedName>
</protein>
<reference evidence="1 2" key="1">
    <citation type="submission" date="2019-11" db="EMBL/GenBank/DDBJ databases">
        <title>Terrilactibacillus tamarindus sp. nov. BCM23-1 isolated from bark of Tamarindus indica.</title>
        <authorList>
            <person name="Kingkaew E."/>
            <person name="Tanasupawat S."/>
        </authorList>
    </citation>
    <scope>NUCLEOTIDE SEQUENCE [LARGE SCALE GENOMIC DNA]</scope>
    <source>
        <strain evidence="1 2">BCM23-1</strain>
    </source>
</reference>
<dbReference type="Proteomes" id="UP000440978">
    <property type="component" value="Unassembled WGS sequence"/>
</dbReference>
<accession>A0A6N8CRU7</accession>